<dbReference type="PANTHER" id="PTHR21422">
    <property type="entry name" value="RAB3 GTPASE-ACTIVATING PROTEIN CATALYTIC SUBUNIT"/>
    <property type="match status" value="1"/>
</dbReference>
<dbReference type="InterPro" id="IPR026147">
    <property type="entry name" value="Rab3GAP1_conserved"/>
</dbReference>
<sequence length="126" mass="14231">MESSALLELQDTGARLRRERLHVDAANPGCILEDFVTWYSPPDWKEENLDSKDDTSLKKGCLSGRMQTEGNLWRELWETAKPLPAAKQAPLFDEGLAVENIFTSMVDMPPSELLEQPFLSLLKPLT</sequence>
<dbReference type="PANTHER" id="PTHR21422:SF10">
    <property type="entry name" value="RAB3 GTPASE-ACTIVATING PROTEIN CATALYTIC SUBUNIT"/>
    <property type="match status" value="1"/>
</dbReference>
<protein>
    <recommendedName>
        <fullName evidence="1">Rab3GAP catalytic subunit conserved domain-containing protein</fullName>
    </recommendedName>
</protein>
<evidence type="ECO:0000313" key="2">
    <source>
        <dbReference type="EMBL" id="MQM21586.1"/>
    </source>
</evidence>
<dbReference type="InterPro" id="IPR045700">
    <property type="entry name" value="Rab3GAP1"/>
</dbReference>
<proteinExistence type="predicted"/>
<dbReference type="AlphaFoldDB" id="A0A843XQL5"/>
<name>A0A843XQL5_COLES</name>
<reference evidence="2" key="1">
    <citation type="submission" date="2017-07" db="EMBL/GenBank/DDBJ databases">
        <title>Taro Niue Genome Assembly and Annotation.</title>
        <authorList>
            <person name="Atibalentja N."/>
            <person name="Keating K."/>
            <person name="Fields C.J."/>
        </authorList>
    </citation>
    <scope>NUCLEOTIDE SEQUENCE</scope>
    <source>
        <strain evidence="2">Niue_2</strain>
        <tissue evidence="2">Leaf</tissue>
    </source>
</reference>
<accession>A0A843XQL5</accession>
<dbReference type="Pfam" id="PF13890">
    <property type="entry name" value="Rab3-GTPase_cat"/>
    <property type="match status" value="1"/>
</dbReference>
<comment type="caution">
    <text evidence="2">The sequence shown here is derived from an EMBL/GenBank/DDBJ whole genome shotgun (WGS) entry which is preliminary data.</text>
</comment>
<keyword evidence="3" id="KW-1185">Reference proteome</keyword>
<evidence type="ECO:0000313" key="3">
    <source>
        <dbReference type="Proteomes" id="UP000652761"/>
    </source>
</evidence>
<dbReference type="Proteomes" id="UP000652761">
    <property type="component" value="Unassembled WGS sequence"/>
</dbReference>
<dbReference type="GO" id="GO:0005096">
    <property type="term" value="F:GTPase activator activity"/>
    <property type="evidence" value="ECO:0007669"/>
    <property type="project" value="InterPro"/>
</dbReference>
<dbReference type="EMBL" id="NMUH01011261">
    <property type="protein sequence ID" value="MQM21586.1"/>
    <property type="molecule type" value="Genomic_DNA"/>
</dbReference>
<feature type="domain" description="Rab3GAP catalytic subunit conserved" evidence="1">
    <location>
        <begin position="25"/>
        <end position="105"/>
    </location>
</feature>
<dbReference type="OrthoDB" id="5391403at2759"/>
<gene>
    <name evidence="2" type="ORF">Taro_054629</name>
</gene>
<organism evidence="2 3">
    <name type="scientific">Colocasia esculenta</name>
    <name type="common">Wild taro</name>
    <name type="synonym">Arum esculentum</name>
    <dbReference type="NCBI Taxonomy" id="4460"/>
    <lineage>
        <taxon>Eukaryota</taxon>
        <taxon>Viridiplantae</taxon>
        <taxon>Streptophyta</taxon>
        <taxon>Embryophyta</taxon>
        <taxon>Tracheophyta</taxon>
        <taxon>Spermatophyta</taxon>
        <taxon>Magnoliopsida</taxon>
        <taxon>Liliopsida</taxon>
        <taxon>Araceae</taxon>
        <taxon>Aroideae</taxon>
        <taxon>Colocasieae</taxon>
        <taxon>Colocasia</taxon>
    </lineage>
</organism>
<evidence type="ECO:0000259" key="1">
    <source>
        <dbReference type="Pfam" id="PF13890"/>
    </source>
</evidence>